<gene>
    <name evidence="1" type="ORF">K8V90_11100</name>
</gene>
<accession>A0A921N2J5</accession>
<proteinExistence type="predicted"/>
<comment type="caution">
    <text evidence="1">The sequence shown here is derived from an EMBL/GenBank/DDBJ whole genome shotgun (WGS) entry which is preliminary data.</text>
</comment>
<sequence length="94" mass="11358">MKVKGYKEYGDTIRSYHSLPTQRLKKFLNYFTENYYDDFAYEDLDEVVVEITKDYDLLISCWNEDYEQINDAVLIKINRNIRLLKLMLMSLEVV</sequence>
<evidence type="ECO:0000313" key="1">
    <source>
        <dbReference type="EMBL" id="HJG97636.1"/>
    </source>
</evidence>
<organism evidence="1 2">
    <name type="scientific">Romboutsia timonensis</name>
    <dbReference type="NCBI Taxonomy" id="1776391"/>
    <lineage>
        <taxon>Bacteria</taxon>
        <taxon>Bacillati</taxon>
        <taxon>Bacillota</taxon>
        <taxon>Clostridia</taxon>
        <taxon>Peptostreptococcales</taxon>
        <taxon>Peptostreptococcaceae</taxon>
        <taxon>Romboutsia</taxon>
    </lineage>
</organism>
<name>A0A921N2J5_9FIRM</name>
<evidence type="ECO:0000313" key="2">
    <source>
        <dbReference type="Proteomes" id="UP000776700"/>
    </source>
</evidence>
<protein>
    <submittedName>
        <fullName evidence="1">Uncharacterized protein</fullName>
    </submittedName>
</protein>
<dbReference type="EMBL" id="DYUB01000346">
    <property type="protein sequence ID" value="HJG97636.1"/>
    <property type="molecule type" value="Genomic_DNA"/>
</dbReference>
<reference evidence="1" key="1">
    <citation type="journal article" date="2021" name="PeerJ">
        <title>Extensive microbial diversity within the chicken gut microbiome revealed by metagenomics and culture.</title>
        <authorList>
            <person name="Gilroy R."/>
            <person name="Ravi A."/>
            <person name="Getino M."/>
            <person name="Pursley I."/>
            <person name="Horton D.L."/>
            <person name="Alikhan N.F."/>
            <person name="Baker D."/>
            <person name="Gharbi K."/>
            <person name="Hall N."/>
            <person name="Watson M."/>
            <person name="Adriaenssens E.M."/>
            <person name="Foster-Nyarko E."/>
            <person name="Jarju S."/>
            <person name="Secka A."/>
            <person name="Antonio M."/>
            <person name="Oren A."/>
            <person name="Chaudhuri R.R."/>
            <person name="La Ragione R."/>
            <person name="Hildebrand F."/>
            <person name="Pallen M.J."/>
        </authorList>
    </citation>
    <scope>NUCLEOTIDE SEQUENCE</scope>
    <source>
        <strain evidence="1">1277</strain>
    </source>
</reference>
<dbReference type="AlphaFoldDB" id="A0A921N2J5"/>
<dbReference type="Proteomes" id="UP000776700">
    <property type="component" value="Unassembled WGS sequence"/>
</dbReference>
<reference evidence="1" key="2">
    <citation type="submission" date="2021-09" db="EMBL/GenBank/DDBJ databases">
        <authorList>
            <person name="Gilroy R."/>
        </authorList>
    </citation>
    <scope>NUCLEOTIDE SEQUENCE</scope>
    <source>
        <strain evidence="1">1277</strain>
    </source>
</reference>